<gene>
    <name evidence="1" type="primary">ORF168990</name>
</gene>
<proteinExistence type="predicted"/>
<evidence type="ECO:0000313" key="1">
    <source>
        <dbReference type="EMBL" id="CEK89098.1"/>
    </source>
</evidence>
<name>A0A0B7B7W1_9EUPU</name>
<dbReference type="AlphaFoldDB" id="A0A0B7B7W1"/>
<organism evidence="1">
    <name type="scientific">Arion vulgaris</name>
    <dbReference type="NCBI Taxonomy" id="1028688"/>
    <lineage>
        <taxon>Eukaryota</taxon>
        <taxon>Metazoa</taxon>
        <taxon>Spiralia</taxon>
        <taxon>Lophotrochozoa</taxon>
        <taxon>Mollusca</taxon>
        <taxon>Gastropoda</taxon>
        <taxon>Heterobranchia</taxon>
        <taxon>Euthyneura</taxon>
        <taxon>Panpulmonata</taxon>
        <taxon>Eupulmonata</taxon>
        <taxon>Stylommatophora</taxon>
        <taxon>Helicina</taxon>
        <taxon>Arionoidea</taxon>
        <taxon>Arionidae</taxon>
        <taxon>Arion</taxon>
    </lineage>
</organism>
<protein>
    <submittedName>
        <fullName evidence="1">Uncharacterized protein</fullName>
    </submittedName>
</protein>
<sequence length="60" mass="7136">MKKLVDGANLVVEHPFLHRKWSTSIGVCENHPALLSKNFVFKRQQEYKIWQRESFHQQGN</sequence>
<reference evidence="1" key="1">
    <citation type="submission" date="2014-12" db="EMBL/GenBank/DDBJ databases">
        <title>Insight into the proteome of Arion vulgaris.</title>
        <authorList>
            <person name="Aradska J."/>
            <person name="Bulat T."/>
            <person name="Smidak R."/>
            <person name="Sarate P."/>
            <person name="Gangsoo J."/>
            <person name="Sialana F."/>
            <person name="Bilban M."/>
            <person name="Lubec G."/>
        </authorList>
    </citation>
    <scope>NUCLEOTIDE SEQUENCE</scope>
    <source>
        <tissue evidence="1">Skin</tissue>
    </source>
</reference>
<accession>A0A0B7B7W1</accession>
<dbReference type="EMBL" id="HACG01042233">
    <property type="protein sequence ID" value="CEK89098.1"/>
    <property type="molecule type" value="Transcribed_RNA"/>
</dbReference>